<feature type="compositionally biased region" description="Basic and acidic residues" evidence="8">
    <location>
        <begin position="502"/>
        <end position="521"/>
    </location>
</feature>
<dbReference type="Proteomes" id="UP000231564">
    <property type="component" value="Chromosome MARIT"/>
</dbReference>
<evidence type="ECO:0000256" key="2">
    <source>
        <dbReference type="ARBA" id="ARBA00011900"/>
    </source>
</evidence>
<evidence type="ECO:0000256" key="6">
    <source>
        <dbReference type="ARBA" id="ARBA00022747"/>
    </source>
</evidence>
<dbReference type="KEGG" id="tmar:MARIT_2442"/>
<evidence type="ECO:0000256" key="4">
    <source>
        <dbReference type="ARBA" id="ARBA00022679"/>
    </source>
</evidence>
<dbReference type="GO" id="GO:0032259">
    <property type="term" value="P:methylation"/>
    <property type="evidence" value="ECO:0007669"/>
    <property type="project" value="UniProtKB-KW"/>
</dbReference>
<dbReference type="Gene3D" id="3.40.50.150">
    <property type="entry name" value="Vaccinia Virus protein VP39"/>
    <property type="match status" value="1"/>
</dbReference>
<dbReference type="SUPFAM" id="SSF53335">
    <property type="entry name" value="S-adenosyl-L-methionine-dependent methyltransferases"/>
    <property type="match status" value="1"/>
</dbReference>
<accession>A0A2H1ECY0</accession>
<dbReference type="AlphaFoldDB" id="A0A2H1ECY0"/>
<dbReference type="PRINTS" id="PR00507">
    <property type="entry name" value="N12N6MTFRASE"/>
</dbReference>
<dbReference type="InterPro" id="IPR022749">
    <property type="entry name" value="D12N6_MeTrfase_N"/>
</dbReference>
<keyword evidence="4 11" id="KW-0808">Transferase</keyword>
<dbReference type="RefSeq" id="WP_100211597.1">
    <property type="nucleotide sequence ID" value="NZ_CP138495.1"/>
</dbReference>
<dbReference type="PANTHER" id="PTHR42933">
    <property type="entry name" value="SLR6095 PROTEIN"/>
    <property type="match status" value="1"/>
</dbReference>
<feature type="region of interest" description="Disordered" evidence="8">
    <location>
        <begin position="502"/>
        <end position="524"/>
    </location>
</feature>
<reference evidence="11 12" key="1">
    <citation type="submission" date="2016-11" db="EMBL/GenBank/DDBJ databases">
        <authorList>
            <person name="Jaros S."/>
            <person name="Januszkiewicz K."/>
            <person name="Wedrychowicz H."/>
        </authorList>
    </citation>
    <scope>NUCLEOTIDE SEQUENCE [LARGE SCALE GENOMIC DNA]</scope>
    <source>
        <strain evidence="11">NCIMB 2154T</strain>
    </source>
</reference>
<evidence type="ECO:0000259" key="10">
    <source>
        <dbReference type="Pfam" id="PF12161"/>
    </source>
</evidence>
<dbReference type="InterPro" id="IPR029063">
    <property type="entry name" value="SAM-dependent_MTases_sf"/>
</dbReference>
<dbReference type="InterPro" id="IPR003356">
    <property type="entry name" value="DNA_methylase_A-5"/>
</dbReference>
<gene>
    <name evidence="11" type="ORF">MARIT_2442</name>
</gene>
<keyword evidence="5" id="KW-0949">S-adenosyl-L-methionine</keyword>
<evidence type="ECO:0000256" key="5">
    <source>
        <dbReference type="ARBA" id="ARBA00022691"/>
    </source>
</evidence>
<dbReference type="Pfam" id="PF02384">
    <property type="entry name" value="N6_Mtase"/>
    <property type="match status" value="1"/>
</dbReference>
<dbReference type="GO" id="GO:0009007">
    <property type="term" value="F:site-specific DNA-methyltransferase (adenine-specific) activity"/>
    <property type="evidence" value="ECO:0007669"/>
    <property type="project" value="UniProtKB-EC"/>
</dbReference>
<dbReference type="EMBL" id="LT634361">
    <property type="protein sequence ID" value="SFZ84001.1"/>
    <property type="molecule type" value="Genomic_DNA"/>
</dbReference>
<dbReference type="OrthoDB" id="9814572at2"/>
<dbReference type="InterPro" id="IPR051537">
    <property type="entry name" value="DNA_Adenine_Mtase"/>
</dbReference>
<dbReference type="GeneID" id="47723913"/>
<dbReference type="GO" id="GO:0009307">
    <property type="term" value="P:DNA restriction-modification system"/>
    <property type="evidence" value="ECO:0007669"/>
    <property type="project" value="UniProtKB-KW"/>
</dbReference>
<dbReference type="REBASE" id="226058">
    <property type="entry name" value="M.Tma2154ORF2442P"/>
</dbReference>
<comment type="catalytic activity">
    <reaction evidence="7">
        <text>a 2'-deoxyadenosine in DNA + S-adenosyl-L-methionine = an N(6)-methyl-2'-deoxyadenosine in DNA + S-adenosyl-L-homocysteine + H(+)</text>
        <dbReference type="Rhea" id="RHEA:15197"/>
        <dbReference type="Rhea" id="RHEA-COMP:12418"/>
        <dbReference type="Rhea" id="RHEA-COMP:12419"/>
        <dbReference type="ChEBI" id="CHEBI:15378"/>
        <dbReference type="ChEBI" id="CHEBI:57856"/>
        <dbReference type="ChEBI" id="CHEBI:59789"/>
        <dbReference type="ChEBI" id="CHEBI:90615"/>
        <dbReference type="ChEBI" id="CHEBI:90616"/>
        <dbReference type="EC" id="2.1.1.72"/>
    </reaction>
</comment>
<dbReference type="Pfam" id="PF12161">
    <property type="entry name" value="HsdM_N"/>
    <property type="match status" value="1"/>
</dbReference>
<sequence length="595" mass="68195">MSNQNNKVEVGFIWQITDDVLRDAFKKNEIGDVVLPFVVIRRLDCILQPVNAKVRETFEKFHDKLSSEKLIPVLRKAAGGLKFYNTSKHTLQSLKDEPQYIEINFNNYLQSFNPEVQEILESFQFDKIVARLVKNRLLYEMIDAICKIDLHTEAIDNHGMGYVFEELIRISNEQSNETAGEHFTPRDVIEIMNNFLFAGEKEKLSQPGIIRTIFDPACGTGGMVNLGKKFILDKVCADSNHKPTLVTYGQEINEQSYAIAKSEALITGEDANNIKHGNSFSEDRFQGKSFHYMMANPPYGVTWKKDRKFIENEALNPSGRFYAGTPRVSDGQLLFLQHMLSKMEREGSRIGVVTNGSPLFTGAAGSGESDIRRWIIENDWLECIVALPKDLFYNTGINTYIWFLTNNKAPHRKGKVQLINGDAKETIITEGNGKDKEKHLFCQPNKKSLGNKRNEITSQHIAQLLEMYQNFEETDHSKIFDNEYFGYYQLTVEQPKVDAKGNIVKDSKGNPKPDTKKRDSESVPLTEDVETYFENEVKPHVPNAWIDYDKTRIGYEINFTKYFYNYTPLRPASEIKREIITLENDIANLLKDLIS</sequence>
<evidence type="ECO:0000256" key="3">
    <source>
        <dbReference type="ARBA" id="ARBA00022603"/>
    </source>
</evidence>
<evidence type="ECO:0000256" key="1">
    <source>
        <dbReference type="ARBA" id="ARBA00006594"/>
    </source>
</evidence>
<keyword evidence="3 11" id="KW-0489">Methyltransferase</keyword>
<dbReference type="PANTHER" id="PTHR42933:SF3">
    <property type="entry name" value="TYPE I RESTRICTION ENZYME MJAVIII METHYLASE SUBUNIT"/>
    <property type="match status" value="1"/>
</dbReference>
<name>A0A2H1ECY0_9FLAO</name>
<feature type="domain" description="DNA methylase adenine-specific" evidence="9">
    <location>
        <begin position="157"/>
        <end position="475"/>
    </location>
</feature>
<dbReference type="GO" id="GO:0003677">
    <property type="term" value="F:DNA binding"/>
    <property type="evidence" value="ECO:0007669"/>
    <property type="project" value="InterPro"/>
</dbReference>
<feature type="domain" description="N6 adenine-specific DNA methyltransferase N-terminal" evidence="10">
    <location>
        <begin position="12"/>
        <end position="145"/>
    </location>
</feature>
<dbReference type="GO" id="GO:0008170">
    <property type="term" value="F:N-methyltransferase activity"/>
    <property type="evidence" value="ECO:0007669"/>
    <property type="project" value="InterPro"/>
</dbReference>
<evidence type="ECO:0000256" key="7">
    <source>
        <dbReference type="ARBA" id="ARBA00047942"/>
    </source>
</evidence>
<dbReference type="EC" id="2.1.1.72" evidence="2"/>
<organism evidence="11 12">
    <name type="scientific">Tenacibaculum maritimum NCIMB 2154</name>
    <dbReference type="NCBI Taxonomy" id="1349785"/>
    <lineage>
        <taxon>Bacteria</taxon>
        <taxon>Pseudomonadati</taxon>
        <taxon>Bacteroidota</taxon>
        <taxon>Flavobacteriia</taxon>
        <taxon>Flavobacteriales</taxon>
        <taxon>Flavobacteriaceae</taxon>
        <taxon>Tenacibaculum</taxon>
    </lineage>
</organism>
<proteinExistence type="inferred from homology"/>
<evidence type="ECO:0000259" key="9">
    <source>
        <dbReference type="Pfam" id="PF02384"/>
    </source>
</evidence>
<evidence type="ECO:0000256" key="8">
    <source>
        <dbReference type="SAM" id="MobiDB-lite"/>
    </source>
</evidence>
<keyword evidence="6" id="KW-0680">Restriction system</keyword>
<comment type="similarity">
    <text evidence="1">Belongs to the N(4)/N(6)-methyltransferase family.</text>
</comment>
<evidence type="ECO:0000313" key="12">
    <source>
        <dbReference type="Proteomes" id="UP000231564"/>
    </source>
</evidence>
<protein>
    <recommendedName>
        <fullName evidence="2">site-specific DNA-methyltransferase (adenine-specific)</fullName>
        <ecNumber evidence="2">2.1.1.72</ecNumber>
    </recommendedName>
</protein>
<keyword evidence="12" id="KW-1185">Reference proteome</keyword>
<evidence type="ECO:0000313" key="11">
    <source>
        <dbReference type="EMBL" id="SFZ84001.1"/>
    </source>
</evidence>